<proteinExistence type="inferred from homology"/>
<keyword evidence="7" id="KW-0539">Nucleus</keyword>
<gene>
    <name evidence="9" type="ORF">L1049_002831</name>
</gene>
<keyword evidence="5" id="KW-0479">Metal-binding</keyword>
<dbReference type="Proteomes" id="UP001415857">
    <property type="component" value="Unassembled WGS sequence"/>
</dbReference>
<evidence type="ECO:0000259" key="8">
    <source>
        <dbReference type="Pfam" id="PF13359"/>
    </source>
</evidence>
<comment type="caution">
    <text evidence="9">The sequence shown here is derived from an EMBL/GenBank/DDBJ whole genome shotgun (WGS) entry which is preliminary data.</text>
</comment>
<evidence type="ECO:0000256" key="6">
    <source>
        <dbReference type="ARBA" id="ARBA00022801"/>
    </source>
</evidence>
<feature type="domain" description="DDE Tnp4" evidence="8">
    <location>
        <begin position="34"/>
        <end position="124"/>
    </location>
</feature>
<keyword evidence="10" id="KW-1185">Reference proteome</keyword>
<comment type="cofactor">
    <cofactor evidence="1">
        <name>a divalent metal cation</name>
        <dbReference type="ChEBI" id="CHEBI:60240"/>
    </cofactor>
</comment>
<evidence type="ECO:0000256" key="7">
    <source>
        <dbReference type="ARBA" id="ARBA00023242"/>
    </source>
</evidence>
<sequence>MDITNQLDEFVDEWDQRRRIAAQLVAYLDCIGTLDETHVRVKVSTIDALRYRGRKDYPTQNVLAACSFDLRFTYILPSWEGTTSDSRLIKNALTREDNLQIPEGKYYLVDAGYMLKGSLLPPCRSIRYHLKEYSTRTPENTRELFDMHPCAMLSRDVLVY</sequence>
<dbReference type="InterPro" id="IPR027806">
    <property type="entry name" value="HARBI1_dom"/>
</dbReference>
<evidence type="ECO:0000256" key="1">
    <source>
        <dbReference type="ARBA" id="ARBA00001968"/>
    </source>
</evidence>
<dbReference type="GO" id="GO:0005634">
    <property type="term" value="C:nucleus"/>
    <property type="evidence" value="ECO:0007669"/>
    <property type="project" value="UniProtKB-SubCell"/>
</dbReference>
<dbReference type="InterPro" id="IPR045249">
    <property type="entry name" value="HARBI1-like"/>
</dbReference>
<comment type="similarity">
    <text evidence="3">Belongs to the HARBI1 family.</text>
</comment>
<keyword evidence="4" id="KW-0540">Nuclease</keyword>
<evidence type="ECO:0000313" key="10">
    <source>
        <dbReference type="Proteomes" id="UP001415857"/>
    </source>
</evidence>
<evidence type="ECO:0000256" key="3">
    <source>
        <dbReference type="ARBA" id="ARBA00006958"/>
    </source>
</evidence>
<protein>
    <recommendedName>
        <fullName evidence="8">DDE Tnp4 domain-containing protein</fullName>
    </recommendedName>
</protein>
<dbReference type="GO" id="GO:0046872">
    <property type="term" value="F:metal ion binding"/>
    <property type="evidence" value="ECO:0007669"/>
    <property type="project" value="UniProtKB-KW"/>
</dbReference>
<dbReference type="AlphaFoldDB" id="A0AAP0R960"/>
<evidence type="ECO:0000256" key="5">
    <source>
        <dbReference type="ARBA" id="ARBA00022723"/>
    </source>
</evidence>
<dbReference type="GO" id="GO:0004518">
    <property type="term" value="F:nuclease activity"/>
    <property type="evidence" value="ECO:0007669"/>
    <property type="project" value="UniProtKB-KW"/>
</dbReference>
<organism evidence="9 10">
    <name type="scientific">Liquidambar formosana</name>
    <name type="common">Formosan gum</name>
    <dbReference type="NCBI Taxonomy" id="63359"/>
    <lineage>
        <taxon>Eukaryota</taxon>
        <taxon>Viridiplantae</taxon>
        <taxon>Streptophyta</taxon>
        <taxon>Embryophyta</taxon>
        <taxon>Tracheophyta</taxon>
        <taxon>Spermatophyta</taxon>
        <taxon>Magnoliopsida</taxon>
        <taxon>eudicotyledons</taxon>
        <taxon>Gunneridae</taxon>
        <taxon>Pentapetalae</taxon>
        <taxon>Saxifragales</taxon>
        <taxon>Altingiaceae</taxon>
        <taxon>Liquidambar</taxon>
    </lineage>
</organism>
<dbReference type="PANTHER" id="PTHR22930:SF268">
    <property type="entry name" value="NUCLEASE HARBI1"/>
    <property type="match status" value="1"/>
</dbReference>
<evidence type="ECO:0000313" key="9">
    <source>
        <dbReference type="EMBL" id="KAK9272458.1"/>
    </source>
</evidence>
<accession>A0AAP0R960</accession>
<dbReference type="Pfam" id="PF13359">
    <property type="entry name" value="DDE_Tnp_4"/>
    <property type="match status" value="1"/>
</dbReference>
<dbReference type="GO" id="GO:0016787">
    <property type="term" value="F:hydrolase activity"/>
    <property type="evidence" value="ECO:0007669"/>
    <property type="project" value="UniProtKB-KW"/>
</dbReference>
<comment type="subcellular location">
    <subcellularLocation>
        <location evidence="2">Nucleus</location>
    </subcellularLocation>
</comment>
<evidence type="ECO:0000256" key="2">
    <source>
        <dbReference type="ARBA" id="ARBA00004123"/>
    </source>
</evidence>
<dbReference type="EMBL" id="JBBPBK010000013">
    <property type="protein sequence ID" value="KAK9272458.1"/>
    <property type="molecule type" value="Genomic_DNA"/>
</dbReference>
<dbReference type="PANTHER" id="PTHR22930">
    <property type="match status" value="1"/>
</dbReference>
<name>A0AAP0R960_LIQFO</name>
<reference evidence="9 10" key="1">
    <citation type="journal article" date="2024" name="Plant J.">
        <title>Genome sequences and population genomics reveal climatic adaptation and genomic divergence between two closely related sweetgum species.</title>
        <authorList>
            <person name="Xu W.Q."/>
            <person name="Ren C.Q."/>
            <person name="Zhang X.Y."/>
            <person name="Comes H.P."/>
            <person name="Liu X.H."/>
            <person name="Li Y.G."/>
            <person name="Kettle C.J."/>
            <person name="Jalonen R."/>
            <person name="Gaisberger H."/>
            <person name="Ma Y.Z."/>
            <person name="Qiu Y.X."/>
        </authorList>
    </citation>
    <scope>NUCLEOTIDE SEQUENCE [LARGE SCALE GENOMIC DNA]</scope>
    <source>
        <strain evidence="9">Hangzhou</strain>
    </source>
</reference>
<evidence type="ECO:0000256" key="4">
    <source>
        <dbReference type="ARBA" id="ARBA00022722"/>
    </source>
</evidence>
<keyword evidence="6" id="KW-0378">Hydrolase</keyword>